<feature type="compositionally biased region" description="Basic and acidic residues" evidence="2">
    <location>
        <begin position="625"/>
        <end position="635"/>
    </location>
</feature>
<accession>A0A8H5ZKV2</accession>
<dbReference type="GO" id="GO:0005975">
    <property type="term" value="P:carbohydrate metabolic process"/>
    <property type="evidence" value="ECO:0007669"/>
    <property type="project" value="InterPro"/>
</dbReference>
<dbReference type="PANTHER" id="PTHR48050">
    <property type="entry name" value="STEROL 3-BETA-GLUCOSYLTRANSFERASE"/>
    <property type="match status" value="1"/>
</dbReference>
<dbReference type="InterPro" id="IPR050426">
    <property type="entry name" value="Glycosyltransferase_28"/>
</dbReference>
<keyword evidence="1" id="KW-0808">Transferase</keyword>
<evidence type="ECO:0000259" key="4">
    <source>
        <dbReference type="Pfam" id="PF06722"/>
    </source>
</evidence>
<dbReference type="InterPro" id="IPR002213">
    <property type="entry name" value="UDP_glucos_trans"/>
</dbReference>
<dbReference type="SUPFAM" id="SSF53756">
    <property type="entry name" value="UDP-Glycosyltransferase/glycogen phosphorylase"/>
    <property type="match status" value="1"/>
</dbReference>
<protein>
    <recommendedName>
        <fullName evidence="7">Glycosyltransferase family 1 protein</fullName>
    </recommendedName>
</protein>
<dbReference type="FunFam" id="3.40.50.2000:FF:000009">
    <property type="entry name" value="Sterol 3-beta-glucosyltransferase UGT80A2"/>
    <property type="match status" value="1"/>
</dbReference>
<feature type="domain" description="Glycosyltransferase family 28 N-terminal" evidence="3">
    <location>
        <begin position="82"/>
        <end position="243"/>
    </location>
</feature>
<dbReference type="Pfam" id="PF03033">
    <property type="entry name" value="Glyco_transf_28"/>
    <property type="match status" value="1"/>
</dbReference>
<dbReference type="PANTHER" id="PTHR48050:SF13">
    <property type="entry name" value="STEROL 3-BETA-GLUCOSYLTRANSFERASE UGT80A2"/>
    <property type="match status" value="1"/>
</dbReference>
<dbReference type="InterPro" id="IPR004276">
    <property type="entry name" value="GlycoTrans_28_N"/>
</dbReference>
<evidence type="ECO:0000259" key="3">
    <source>
        <dbReference type="Pfam" id="PF03033"/>
    </source>
</evidence>
<dbReference type="Proteomes" id="UP000624244">
    <property type="component" value="Unassembled WGS sequence"/>
</dbReference>
<evidence type="ECO:0008006" key="7">
    <source>
        <dbReference type="Google" id="ProtNLM"/>
    </source>
</evidence>
<evidence type="ECO:0000256" key="1">
    <source>
        <dbReference type="ARBA" id="ARBA00022679"/>
    </source>
</evidence>
<dbReference type="AlphaFoldDB" id="A0A8H5ZKV2"/>
<dbReference type="FunFam" id="3.40.50.2000:FF:000268">
    <property type="entry name" value="Glycosyltransferase family 1 protein"/>
    <property type="match status" value="1"/>
</dbReference>
<evidence type="ECO:0000313" key="6">
    <source>
        <dbReference type="Proteomes" id="UP000624244"/>
    </source>
</evidence>
<evidence type="ECO:0000256" key="2">
    <source>
        <dbReference type="SAM" id="MobiDB-lite"/>
    </source>
</evidence>
<dbReference type="EMBL" id="WNKQ01000006">
    <property type="protein sequence ID" value="KAF5851016.1"/>
    <property type="molecule type" value="Genomic_DNA"/>
</dbReference>
<comment type="caution">
    <text evidence="5">The sequence shown here is derived from an EMBL/GenBank/DDBJ whole genome shotgun (WGS) entry which is preliminary data.</text>
</comment>
<sequence length="868" mass="96019">MSSCFSGHPERWHFHDPRSHISGRVNRLGQVAVRFHHTPKRLEHWFKNQQRNSVSRKNTDNTPQLYVSHSQQADFPSPRLNIAIHICGSRGDVQPFIPIAKLLQAPPYCHRVRICTHPAFKDFVESNGLEFFSIGGDPEALMAYMVKNPGLLPGMESIRAGEVSKRRKEMSTILEGTWRSCIEAGDGLGPKITAVDVEQTESLFIADVIIANPPSMGHIHCAERLGIPLHIVFTMPWSPTKAFHHPLAAMEYGEADESSANYVSFAVMELVTWQGLGDLINRFRTRTLKLDIISPLWGFQLLRRLKVPHSYLWSQALIPKPSDWPEHLNVTGFSFLKAGSSYSPPDDLLSFLEKGPTPVYIGFGSIVVDDPVHLTNLIFEAIKLAGVRAILSKGWGGIGTEKTPENVYMIGNCPHDWLFQHVSCVVHHGGAGTTAAGIALGKPTVIVPFFGDQPFWGKMVAKAGAGPKPIPYRQLTPEGLAESIKFALRPEVDIAVKKMAVCIAEEDGASEMVQDFESALRVDEMRCHVCPERLAVWRDKKSGAHLSGLAAFVLAKQKLVDPNDLRLLRHRQWYVHEGAEAPLTGAVAAASSFFTNLAINTSEFSHRLKQPNLQGIDPTGATNTQKKEGRDEEHKDQTKIRIWLAHFASMMATKSLKDHWQVDIEKALDAQEIAKVYAPLAAQEAEHGRAYQITSATLHYAGDVTMTHLKAPVALFYNVANGFRNFPSRSIANEHHRRRDEIVGLGSGLAVAGKEFRLGLYDAFAGLVKHPYLGTKLEGPLGLPKGIGRGIGGFACHTSAAIWGLPGYTLKGIECALSKHRITPLQTELYLIRLRQGARDLEQASNEEKENVVARWKGMQRPGSSVLV</sequence>
<feature type="domain" description="Erythromycin biosynthesis protein CIII-like C-terminal" evidence="4">
    <location>
        <begin position="400"/>
        <end position="506"/>
    </location>
</feature>
<dbReference type="GO" id="GO:0016906">
    <property type="term" value="F:sterol 3-beta-glucosyltransferase activity"/>
    <property type="evidence" value="ECO:0007669"/>
    <property type="project" value="UniProtKB-ARBA"/>
</dbReference>
<feature type="region of interest" description="Disordered" evidence="2">
    <location>
        <begin position="610"/>
        <end position="635"/>
    </location>
</feature>
<reference evidence="5" key="1">
    <citation type="submission" date="2019-11" db="EMBL/GenBank/DDBJ databases">
        <title>Bipolaris sorokiniana Genome sequencing.</title>
        <authorList>
            <person name="Wang H."/>
        </authorList>
    </citation>
    <scope>NUCLEOTIDE SEQUENCE</scope>
</reference>
<dbReference type="OMA" id="WSQALIP"/>
<gene>
    <name evidence="5" type="ORF">GGP41_010671</name>
</gene>
<dbReference type="CDD" id="cd03784">
    <property type="entry name" value="GT1_Gtf-like"/>
    <property type="match status" value="1"/>
</dbReference>
<name>A0A8H5ZKV2_COCSA</name>
<dbReference type="Gene3D" id="3.40.50.2000">
    <property type="entry name" value="Glycogen Phosphorylase B"/>
    <property type="match status" value="2"/>
</dbReference>
<organism evidence="5 6">
    <name type="scientific">Cochliobolus sativus</name>
    <name type="common">Common root rot and spot blotch fungus</name>
    <name type="synonym">Bipolaris sorokiniana</name>
    <dbReference type="NCBI Taxonomy" id="45130"/>
    <lineage>
        <taxon>Eukaryota</taxon>
        <taxon>Fungi</taxon>
        <taxon>Dikarya</taxon>
        <taxon>Ascomycota</taxon>
        <taxon>Pezizomycotina</taxon>
        <taxon>Dothideomycetes</taxon>
        <taxon>Pleosporomycetidae</taxon>
        <taxon>Pleosporales</taxon>
        <taxon>Pleosporineae</taxon>
        <taxon>Pleosporaceae</taxon>
        <taxon>Bipolaris</taxon>
    </lineage>
</organism>
<proteinExistence type="predicted"/>
<dbReference type="InterPro" id="IPR010610">
    <property type="entry name" value="EryCIII-like_C"/>
</dbReference>
<dbReference type="Pfam" id="PF06722">
    <property type="entry name" value="EryCIII-like_C"/>
    <property type="match status" value="1"/>
</dbReference>
<evidence type="ECO:0000313" key="5">
    <source>
        <dbReference type="EMBL" id="KAF5851016.1"/>
    </source>
</evidence>